<protein>
    <submittedName>
        <fullName evidence="3">Transporter</fullName>
    </submittedName>
</protein>
<dbReference type="InterPro" id="IPR010131">
    <property type="entry name" value="MdtP/NodT-like"/>
</dbReference>
<dbReference type="GO" id="GO:0015562">
    <property type="term" value="F:efflux transmembrane transporter activity"/>
    <property type="evidence" value="ECO:0007669"/>
    <property type="project" value="InterPro"/>
</dbReference>
<dbReference type="Gene3D" id="1.20.1600.10">
    <property type="entry name" value="Outer membrane efflux proteins (OEP)"/>
    <property type="match status" value="1"/>
</dbReference>
<name>A0A2S6F5R9_LEGPN</name>
<evidence type="ECO:0000313" key="4">
    <source>
        <dbReference type="Proteomes" id="UP000239239"/>
    </source>
</evidence>
<reference evidence="3 4" key="1">
    <citation type="submission" date="2018-02" db="EMBL/GenBank/DDBJ databases">
        <title>Draft genome sequences of four Legionella pneumophila clinical strains isolated in Ontario.</title>
        <authorList>
            <person name="Fortuna A."/>
            <person name="Ramnarine R."/>
            <person name="Li A."/>
            <person name="Frantz C."/>
            <person name="Mallo G."/>
        </authorList>
    </citation>
    <scope>NUCLEOTIDE SEQUENCE [LARGE SCALE GENOMIC DNA]</scope>
    <source>
        <strain evidence="3 4">LG61</strain>
    </source>
</reference>
<proteinExistence type="inferred from homology"/>
<feature type="chain" id="PRO_5015597766" evidence="2">
    <location>
        <begin position="23"/>
        <end position="450"/>
    </location>
</feature>
<evidence type="ECO:0000256" key="2">
    <source>
        <dbReference type="SAM" id="SignalP"/>
    </source>
</evidence>
<dbReference type="PANTHER" id="PTHR30203">
    <property type="entry name" value="OUTER MEMBRANE CATION EFFLUX PROTEIN"/>
    <property type="match status" value="1"/>
</dbReference>
<dbReference type="PANTHER" id="PTHR30203:SF33">
    <property type="entry name" value="BLR4455 PROTEIN"/>
    <property type="match status" value="1"/>
</dbReference>
<dbReference type="SUPFAM" id="SSF56954">
    <property type="entry name" value="Outer membrane efflux proteins (OEP)"/>
    <property type="match status" value="1"/>
</dbReference>
<dbReference type="Pfam" id="PF02321">
    <property type="entry name" value="OEP"/>
    <property type="match status" value="1"/>
</dbReference>
<dbReference type="PROSITE" id="PS51257">
    <property type="entry name" value="PROKAR_LIPOPROTEIN"/>
    <property type="match status" value="1"/>
</dbReference>
<comment type="similarity">
    <text evidence="1">Belongs to the outer membrane factor (OMF) (TC 1.B.17) family.</text>
</comment>
<evidence type="ECO:0000256" key="1">
    <source>
        <dbReference type="ARBA" id="ARBA00007613"/>
    </source>
</evidence>
<dbReference type="EMBL" id="PQWY01000004">
    <property type="protein sequence ID" value="PPK32780.1"/>
    <property type="molecule type" value="Genomic_DNA"/>
</dbReference>
<evidence type="ECO:0000313" key="3">
    <source>
        <dbReference type="EMBL" id="PPK32780.1"/>
    </source>
</evidence>
<dbReference type="RefSeq" id="WP_080272356.1">
    <property type="nucleotide sequence ID" value="NZ_CP017601.1"/>
</dbReference>
<accession>A0A2S6F5R9</accession>
<organism evidence="3 4">
    <name type="scientific">Legionella pneumophila</name>
    <dbReference type="NCBI Taxonomy" id="446"/>
    <lineage>
        <taxon>Bacteria</taxon>
        <taxon>Pseudomonadati</taxon>
        <taxon>Pseudomonadota</taxon>
        <taxon>Gammaproteobacteria</taxon>
        <taxon>Legionellales</taxon>
        <taxon>Legionellaceae</taxon>
        <taxon>Legionella</taxon>
    </lineage>
</organism>
<gene>
    <name evidence="3" type="ORF">C3928_02820</name>
</gene>
<dbReference type="Proteomes" id="UP000239239">
    <property type="component" value="Unassembled WGS sequence"/>
</dbReference>
<dbReference type="AlphaFoldDB" id="A0A2S6F5R9"/>
<keyword evidence="2" id="KW-0732">Signal</keyword>
<sequence length="450" mass="51043">MMCMLKKLMFLLLLGAGLLSCGQSTDQQISNIVTPKQFPSSPRDYRPVQELPYLAWWKQFQDPELDRLIDAGLKTNMDIHIAMANLQQAQGELQQVKLSWIPNVQILGGYSTNPALGVPGGFYGIWPTYVLNIMQLYTQQKRAQYRVQYHQAAIDGLRLTLIGQVAAAYFTLIAQLEQLKLLYELDRDLKSLIALSRKEINIGLKNDIDLAQLQSNERLIAAQIKPIKHNIVVSQNALRYLINENPGLIKSKNNFAQLDFTRFKPGSLPATVLSNRPDMKMAEYSLKAARTGVFVAYSDFFPVMQLDDFIGEAHLPDSTFEQATDAYLNWAINPNTLGKISVSKGVYNTKLAEYIKTVRLILKEVDNAFSANKRMREQFLSYRHAQEDYQHKYKLQNGLLKTGLMSYKELLESKVYLDNLALSTNQAKLELAMSLVMLYQDLAGGYAYSD</sequence>
<feature type="signal peptide" evidence="2">
    <location>
        <begin position="1"/>
        <end position="22"/>
    </location>
</feature>
<dbReference type="Gene3D" id="2.20.200.10">
    <property type="entry name" value="Outer membrane efflux proteins (OEP)"/>
    <property type="match status" value="1"/>
</dbReference>
<dbReference type="OrthoDB" id="9770517at2"/>
<dbReference type="InterPro" id="IPR003423">
    <property type="entry name" value="OMP_efflux"/>
</dbReference>
<comment type="caution">
    <text evidence="3">The sequence shown here is derived from an EMBL/GenBank/DDBJ whole genome shotgun (WGS) entry which is preliminary data.</text>
</comment>